<sequence>MPIREKRKLNRSGRPGRGEGRCESEPQQDMRRGAGDRGKGFGPGRRQAAIPVSPVNQVTQVKIEKPFMKIAISTTENSSDALMDERFGRAPGFLLFDTGTSKNEFINNQTNVAARQSAGIQSAQALVNKGVEAVISGHCGPKAFRVLNDAGVKVFMSAPVKVSEAVSRLQAGELEQQLS</sequence>
<dbReference type="Pfam" id="PF02579">
    <property type="entry name" value="Nitro_FeMo-Co"/>
    <property type="match status" value="1"/>
</dbReference>
<organism evidence="4 5">
    <name type="scientific">Reinekea marinisedimentorum</name>
    <dbReference type="NCBI Taxonomy" id="230495"/>
    <lineage>
        <taxon>Bacteria</taxon>
        <taxon>Pseudomonadati</taxon>
        <taxon>Pseudomonadota</taxon>
        <taxon>Gammaproteobacteria</taxon>
        <taxon>Oceanospirillales</taxon>
        <taxon>Saccharospirillaceae</taxon>
        <taxon>Reinekea</taxon>
    </lineage>
</organism>
<dbReference type="PANTHER" id="PTHR42983">
    <property type="entry name" value="DINITROGENASE IRON-MOLYBDENUM COFACTOR PROTEIN-RELATED"/>
    <property type="match status" value="1"/>
</dbReference>
<dbReference type="SUPFAM" id="SSF53146">
    <property type="entry name" value="Nitrogenase accessory factor-like"/>
    <property type="match status" value="1"/>
</dbReference>
<dbReference type="InterPro" id="IPR036105">
    <property type="entry name" value="DiNase_FeMo-co_biosyn_sf"/>
</dbReference>
<dbReference type="InterPro" id="IPR033913">
    <property type="entry name" value="MTH1175_dom"/>
</dbReference>
<name>A0A4R3I5V4_9GAMM</name>
<accession>A0A4R3I5V4</accession>
<keyword evidence="5" id="KW-1185">Reference proteome</keyword>
<dbReference type="Gene3D" id="3.30.420.130">
    <property type="entry name" value="Dinitrogenase iron-molybdenum cofactor biosynthesis domain"/>
    <property type="match status" value="1"/>
</dbReference>
<gene>
    <name evidence="4" type="ORF">BCF53_10978</name>
</gene>
<evidence type="ECO:0000256" key="2">
    <source>
        <dbReference type="SAM" id="MobiDB-lite"/>
    </source>
</evidence>
<reference evidence="4 5" key="1">
    <citation type="submission" date="2019-03" db="EMBL/GenBank/DDBJ databases">
        <title>Genomic Encyclopedia of Archaeal and Bacterial Type Strains, Phase II (KMG-II): from individual species to whole genera.</title>
        <authorList>
            <person name="Goeker M."/>
        </authorList>
    </citation>
    <scope>NUCLEOTIDE SEQUENCE [LARGE SCALE GENOMIC DNA]</scope>
    <source>
        <strain evidence="4 5">DSM 15388</strain>
    </source>
</reference>
<dbReference type="CDD" id="cd00851">
    <property type="entry name" value="MTH1175"/>
    <property type="match status" value="1"/>
</dbReference>
<evidence type="ECO:0000313" key="5">
    <source>
        <dbReference type="Proteomes" id="UP000295793"/>
    </source>
</evidence>
<evidence type="ECO:0000256" key="1">
    <source>
        <dbReference type="ARBA" id="ARBA00023231"/>
    </source>
</evidence>
<feature type="region of interest" description="Disordered" evidence="2">
    <location>
        <begin position="1"/>
        <end position="53"/>
    </location>
</feature>
<proteinExistence type="predicted"/>
<dbReference type="Proteomes" id="UP000295793">
    <property type="component" value="Unassembled WGS sequence"/>
</dbReference>
<dbReference type="AlphaFoldDB" id="A0A4R3I5V4"/>
<evidence type="ECO:0000313" key="4">
    <source>
        <dbReference type="EMBL" id="TCS40369.1"/>
    </source>
</evidence>
<keyword evidence="1" id="KW-0535">Nitrogen fixation</keyword>
<comment type="caution">
    <text evidence="4">The sequence shown here is derived from an EMBL/GenBank/DDBJ whole genome shotgun (WGS) entry which is preliminary data.</text>
</comment>
<feature type="domain" description="Dinitrogenase iron-molybdenum cofactor biosynthesis" evidence="3">
    <location>
        <begin position="81"/>
        <end position="170"/>
    </location>
</feature>
<feature type="compositionally biased region" description="Basic and acidic residues" evidence="2">
    <location>
        <begin position="16"/>
        <end position="39"/>
    </location>
</feature>
<dbReference type="InterPro" id="IPR003731">
    <property type="entry name" value="Di-Nase_FeMo-co_biosynth"/>
</dbReference>
<evidence type="ECO:0000259" key="3">
    <source>
        <dbReference type="Pfam" id="PF02579"/>
    </source>
</evidence>
<feature type="compositionally biased region" description="Basic residues" evidence="2">
    <location>
        <begin position="1"/>
        <end position="11"/>
    </location>
</feature>
<protein>
    <submittedName>
        <fullName evidence="4">Putative Fe-Mo cluster-binding NifX family protein</fullName>
    </submittedName>
</protein>
<dbReference type="RefSeq" id="WP_207902715.1">
    <property type="nucleotide sequence ID" value="NZ_SLZR01000009.1"/>
</dbReference>
<dbReference type="EMBL" id="SLZR01000009">
    <property type="protein sequence ID" value="TCS40369.1"/>
    <property type="molecule type" value="Genomic_DNA"/>
</dbReference>
<dbReference type="PANTHER" id="PTHR42983:SF1">
    <property type="entry name" value="IRON-MOLYBDENUM PROTEIN"/>
    <property type="match status" value="1"/>
</dbReference>